<evidence type="ECO:0000256" key="1">
    <source>
        <dbReference type="SAM" id="MobiDB-lite"/>
    </source>
</evidence>
<protein>
    <submittedName>
        <fullName evidence="2">Uncharacterized protein</fullName>
    </submittedName>
</protein>
<keyword evidence="3" id="KW-1185">Reference proteome</keyword>
<dbReference type="EMBL" id="CP092864">
    <property type="protein sequence ID" value="UYV63595.1"/>
    <property type="molecule type" value="Genomic_DNA"/>
</dbReference>
<dbReference type="Proteomes" id="UP001235939">
    <property type="component" value="Chromosome 02"/>
</dbReference>
<name>A0ABY6K4T3_9ARAC</name>
<sequence>MSLYSVGRRTKIWPLCIFFKLVNLAGVNSKLLFNGNQPQNFYKRRKDFLKALSLDLVTDAGQSPETMEEDIPEPLSKARKRCHL</sequence>
<evidence type="ECO:0000313" key="3">
    <source>
        <dbReference type="Proteomes" id="UP001235939"/>
    </source>
</evidence>
<accession>A0ABY6K4T3</accession>
<organism evidence="2 3">
    <name type="scientific">Cordylochernes scorpioides</name>
    <dbReference type="NCBI Taxonomy" id="51811"/>
    <lineage>
        <taxon>Eukaryota</taxon>
        <taxon>Metazoa</taxon>
        <taxon>Ecdysozoa</taxon>
        <taxon>Arthropoda</taxon>
        <taxon>Chelicerata</taxon>
        <taxon>Arachnida</taxon>
        <taxon>Pseudoscorpiones</taxon>
        <taxon>Cheliferoidea</taxon>
        <taxon>Chernetidae</taxon>
        <taxon>Cordylochernes</taxon>
    </lineage>
</organism>
<proteinExistence type="predicted"/>
<evidence type="ECO:0000313" key="2">
    <source>
        <dbReference type="EMBL" id="UYV63595.1"/>
    </source>
</evidence>
<gene>
    <name evidence="2" type="ORF">LAZ67_2004923</name>
</gene>
<feature type="region of interest" description="Disordered" evidence="1">
    <location>
        <begin position="63"/>
        <end position="84"/>
    </location>
</feature>
<reference evidence="2 3" key="1">
    <citation type="submission" date="2022-01" db="EMBL/GenBank/DDBJ databases">
        <title>A chromosomal length assembly of Cordylochernes scorpioides.</title>
        <authorList>
            <person name="Zeh D."/>
            <person name="Zeh J."/>
        </authorList>
    </citation>
    <scope>NUCLEOTIDE SEQUENCE [LARGE SCALE GENOMIC DNA]</scope>
    <source>
        <strain evidence="2">IN4F17</strain>
        <tissue evidence="2">Whole Body</tissue>
    </source>
</reference>